<dbReference type="Proteomes" id="UP000657918">
    <property type="component" value="Unassembled WGS sequence"/>
</dbReference>
<evidence type="ECO:0000313" key="2">
    <source>
        <dbReference type="Proteomes" id="UP000657918"/>
    </source>
</evidence>
<comment type="caution">
    <text evidence="1">The sequence shown here is derived from an EMBL/GenBank/DDBJ whole genome shotgun (WGS) entry which is preliminary data.</text>
</comment>
<evidence type="ECO:0000313" key="1">
    <source>
        <dbReference type="EMBL" id="KAF9673851.1"/>
    </source>
</evidence>
<dbReference type="AlphaFoldDB" id="A0A835MUE6"/>
<proteinExistence type="predicted"/>
<gene>
    <name evidence="1" type="ORF">SADUNF_Sadunf10G0066800</name>
</gene>
<dbReference type="EMBL" id="JADGMS010000010">
    <property type="protein sequence ID" value="KAF9673851.1"/>
    <property type="molecule type" value="Genomic_DNA"/>
</dbReference>
<keyword evidence="2" id="KW-1185">Reference proteome</keyword>
<reference evidence="1 2" key="1">
    <citation type="submission" date="2020-10" db="EMBL/GenBank/DDBJ databases">
        <title>Plant Genome Project.</title>
        <authorList>
            <person name="Zhang R.-G."/>
        </authorList>
    </citation>
    <scope>NUCLEOTIDE SEQUENCE [LARGE SCALE GENOMIC DNA]</scope>
    <source>
        <strain evidence="1">FAFU-HL-1</strain>
        <tissue evidence="1">Leaf</tissue>
    </source>
</reference>
<sequence>MGKHSYDRIHTWLYSVAPGLVRRLDDLRRFAPDTHFTSSAKYSSNRACGSPGEAPKQWVKKLLTGAFGPEE</sequence>
<accession>A0A835MUE6</accession>
<protein>
    <submittedName>
        <fullName evidence="1">Uncharacterized protein</fullName>
    </submittedName>
</protein>
<organism evidence="1 2">
    <name type="scientific">Salix dunnii</name>
    <dbReference type="NCBI Taxonomy" id="1413687"/>
    <lineage>
        <taxon>Eukaryota</taxon>
        <taxon>Viridiplantae</taxon>
        <taxon>Streptophyta</taxon>
        <taxon>Embryophyta</taxon>
        <taxon>Tracheophyta</taxon>
        <taxon>Spermatophyta</taxon>
        <taxon>Magnoliopsida</taxon>
        <taxon>eudicotyledons</taxon>
        <taxon>Gunneridae</taxon>
        <taxon>Pentapetalae</taxon>
        <taxon>rosids</taxon>
        <taxon>fabids</taxon>
        <taxon>Malpighiales</taxon>
        <taxon>Salicaceae</taxon>
        <taxon>Saliceae</taxon>
        <taxon>Salix</taxon>
    </lineage>
</organism>
<name>A0A835MUE6_9ROSI</name>